<keyword evidence="3" id="KW-1185">Reference proteome</keyword>
<gene>
    <name evidence="2" type="ORF">DVR12_01895</name>
</gene>
<protein>
    <recommendedName>
        <fullName evidence="4">SH3 domain-containing protein</fullName>
    </recommendedName>
</protein>
<feature type="chain" id="PRO_5017690912" description="SH3 domain-containing protein" evidence="1">
    <location>
        <begin position="25"/>
        <end position="177"/>
    </location>
</feature>
<evidence type="ECO:0000313" key="3">
    <source>
        <dbReference type="Proteomes" id="UP000260644"/>
    </source>
</evidence>
<sequence length="177" mass="19923">MKMKSFTSLSILIACIVIYTSTQAQSGRQSRCSVIIDPSYNGKVGIYNSAFKLVKYLKHSESKEEDDCLVFSIKGENDSMFFGTIGYAIAGSKQDGWIKKTKYIGLYSRAYNGDLLVYELPDIKSKKTVIKEYLVDLLPVISCRNGWVKVIIKLDNKTISGWLPPEMQCDNPFTTCN</sequence>
<dbReference type="PROSITE" id="PS51257">
    <property type="entry name" value="PROKAR_LIPOPROTEIN"/>
    <property type="match status" value="1"/>
</dbReference>
<reference evidence="2 3" key="1">
    <citation type="submission" date="2018-07" db="EMBL/GenBank/DDBJ databases">
        <title>Chitinophaga K2CV101002-2 sp. nov., isolated from a monsoon evergreen broad-leaved forest soil.</title>
        <authorList>
            <person name="Lv Y."/>
        </authorList>
    </citation>
    <scope>NUCLEOTIDE SEQUENCE [LARGE SCALE GENOMIC DNA]</scope>
    <source>
        <strain evidence="2 3">GDMCC 1.1288</strain>
    </source>
</reference>
<dbReference type="EMBL" id="QPMM01000001">
    <property type="protein sequence ID" value="RFS26562.1"/>
    <property type="molecule type" value="Genomic_DNA"/>
</dbReference>
<proteinExistence type="predicted"/>
<accession>A0A3E1YGS0</accession>
<feature type="signal peptide" evidence="1">
    <location>
        <begin position="1"/>
        <end position="24"/>
    </location>
</feature>
<evidence type="ECO:0000313" key="2">
    <source>
        <dbReference type="EMBL" id="RFS26562.1"/>
    </source>
</evidence>
<evidence type="ECO:0000256" key="1">
    <source>
        <dbReference type="SAM" id="SignalP"/>
    </source>
</evidence>
<keyword evidence="1" id="KW-0732">Signal</keyword>
<dbReference type="AlphaFoldDB" id="A0A3E1YGS0"/>
<name>A0A3E1YGS0_9BACT</name>
<evidence type="ECO:0008006" key="4">
    <source>
        <dbReference type="Google" id="ProtNLM"/>
    </source>
</evidence>
<organism evidence="2 3">
    <name type="scientific">Chitinophaga silvatica</name>
    <dbReference type="NCBI Taxonomy" id="2282649"/>
    <lineage>
        <taxon>Bacteria</taxon>
        <taxon>Pseudomonadati</taxon>
        <taxon>Bacteroidota</taxon>
        <taxon>Chitinophagia</taxon>
        <taxon>Chitinophagales</taxon>
        <taxon>Chitinophagaceae</taxon>
        <taxon>Chitinophaga</taxon>
    </lineage>
</organism>
<comment type="caution">
    <text evidence="2">The sequence shown here is derived from an EMBL/GenBank/DDBJ whole genome shotgun (WGS) entry which is preliminary data.</text>
</comment>
<dbReference type="Proteomes" id="UP000260644">
    <property type="component" value="Unassembled WGS sequence"/>
</dbReference>